<comment type="caution">
    <text evidence="2">The sequence shown here is derived from an EMBL/GenBank/DDBJ whole genome shotgun (WGS) entry which is preliminary data.</text>
</comment>
<dbReference type="Gene3D" id="1.20.930.20">
    <property type="entry name" value="Adaptor protein Cbl, N-terminal domain"/>
    <property type="match status" value="1"/>
</dbReference>
<evidence type="ECO:0000313" key="3">
    <source>
        <dbReference type="Proteomes" id="UP000807025"/>
    </source>
</evidence>
<dbReference type="CDD" id="cd21037">
    <property type="entry name" value="MLKL_NTD"/>
    <property type="match status" value="1"/>
</dbReference>
<dbReference type="Proteomes" id="UP000807025">
    <property type="component" value="Unassembled WGS sequence"/>
</dbReference>
<proteinExistence type="predicted"/>
<dbReference type="GO" id="GO:0007166">
    <property type="term" value="P:cell surface receptor signaling pathway"/>
    <property type="evidence" value="ECO:0007669"/>
    <property type="project" value="InterPro"/>
</dbReference>
<name>A0A9P5ZQ89_PLEER</name>
<evidence type="ECO:0000256" key="1">
    <source>
        <dbReference type="SAM" id="MobiDB-lite"/>
    </source>
</evidence>
<dbReference type="AlphaFoldDB" id="A0A9P5ZQ89"/>
<reference evidence="2" key="1">
    <citation type="submission" date="2020-11" db="EMBL/GenBank/DDBJ databases">
        <authorList>
            <consortium name="DOE Joint Genome Institute"/>
            <person name="Ahrendt S."/>
            <person name="Riley R."/>
            <person name="Andreopoulos W."/>
            <person name="Labutti K."/>
            <person name="Pangilinan J."/>
            <person name="Ruiz-Duenas F.J."/>
            <person name="Barrasa J.M."/>
            <person name="Sanchez-Garcia M."/>
            <person name="Camarero S."/>
            <person name="Miyauchi S."/>
            <person name="Serrano A."/>
            <person name="Linde D."/>
            <person name="Babiker R."/>
            <person name="Drula E."/>
            <person name="Ayuso-Fernandez I."/>
            <person name="Pacheco R."/>
            <person name="Padilla G."/>
            <person name="Ferreira P."/>
            <person name="Barriuso J."/>
            <person name="Kellner H."/>
            <person name="Castanera R."/>
            <person name="Alfaro M."/>
            <person name="Ramirez L."/>
            <person name="Pisabarro A.G."/>
            <person name="Kuo A."/>
            <person name="Tritt A."/>
            <person name="Lipzen A."/>
            <person name="He G."/>
            <person name="Yan M."/>
            <person name="Ng V."/>
            <person name="Cullen D."/>
            <person name="Martin F."/>
            <person name="Rosso M.-N."/>
            <person name="Henrissat B."/>
            <person name="Hibbett D."/>
            <person name="Martinez A.T."/>
            <person name="Grigoriev I.V."/>
        </authorList>
    </citation>
    <scope>NUCLEOTIDE SEQUENCE</scope>
    <source>
        <strain evidence="2">ATCC 90797</strain>
    </source>
</reference>
<evidence type="ECO:0000313" key="2">
    <source>
        <dbReference type="EMBL" id="KAF9491630.1"/>
    </source>
</evidence>
<feature type="region of interest" description="Disordered" evidence="1">
    <location>
        <begin position="28"/>
        <end position="50"/>
    </location>
</feature>
<dbReference type="InterPro" id="IPR059179">
    <property type="entry name" value="MLKL-like_MCAfunc"/>
</dbReference>
<organism evidence="2 3">
    <name type="scientific">Pleurotus eryngii</name>
    <name type="common">Boletus of the steppes</name>
    <dbReference type="NCBI Taxonomy" id="5323"/>
    <lineage>
        <taxon>Eukaryota</taxon>
        <taxon>Fungi</taxon>
        <taxon>Dikarya</taxon>
        <taxon>Basidiomycota</taxon>
        <taxon>Agaricomycotina</taxon>
        <taxon>Agaricomycetes</taxon>
        <taxon>Agaricomycetidae</taxon>
        <taxon>Agaricales</taxon>
        <taxon>Pleurotineae</taxon>
        <taxon>Pleurotaceae</taxon>
        <taxon>Pleurotus</taxon>
    </lineage>
</organism>
<gene>
    <name evidence="2" type="ORF">BDN71DRAFT_1510220</name>
</gene>
<dbReference type="InterPro" id="IPR036537">
    <property type="entry name" value="Adaptor_Cbl_N_dom_sf"/>
</dbReference>
<dbReference type="OrthoDB" id="3065924at2759"/>
<protein>
    <submittedName>
        <fullName evidence="2">Uncharacterized protein</fullName>
    </submittedName>
</protein>
<accession>A0A9P5ZQ89</accession>
<keyword evidence="3" id="KW-1185">Reference proteome</keyword>
<dbReference type="EMBL" id="MU154615">
    <property type="protein sequence ID" value="KAF9491630.1"/>
    <property type="molecule type" value="Genomic_DNA"/>
</dbReference>
<sequence>MPAPVPSTMQSEDHIVVAGGPAVVVGAPDNGQSPRCGREVVESGGGTPNRTSTIGSVREVPPRSGGLFLDGMDIVLNFLKNGGAAAPLPYVKETAGVLLQILNSIQAVRDNQDAFKRLVDQAGRILFSITREVDPREVTGEMESALKKINDIVCEIKELSDVRTKRGKVRRFLGAGSDKVEIARLRDELNVAMQIFGASIFSLSAQYK</sequence>